<reference evidence="2 3" key="1">
    <citation type="journal article" date="2007" name="Nature">
        <title>Evolution of genes and genomes on the Drosophila phylogeny.</title>
        <authorList>
            <consortium name="Drosophila 12 Genomes Consortium"/>
            <person name="Clark A.G."/>
            <person name="Eisen M.B."/>
            <person name="Smith D.R."/>
            <person name="Bergman C.M."/>
            <person name="Oliver B."/>
            <person name="Markow T.A."/>
            <person name="Kaufman T.C."/>
            <person name="Kellis M."/>
            <person name="Gelbart W."/>
            <person name="Iyer V.N."/>
            <person name="Pollard D.A."/>
            <person name="Sackton T.B."/>
            <person name="Larracuente A.M."/>
            <person name="Singh N.D."/>
            <person name="Abad J.P."/>
            <person name="Abt D.N."/>
            <person name="Adryan B."/>
            <person name="Aguade M."/>
            <person name="Akashi H."/>
            <person name="Anderson W.W."/>
            <person name="Aquadro C.F."/>
            <person name="Ardell D.H."/>
            <person name="Arguello R."/>
            <person name="Artieri C.G."/>
            <person name="Barbash D.A."/>
            <person name="Barker D."/>
            <person name="Barsanti P."/>
            <person name="Batterham P."/>
            <person name="Batzoglou S."/>
            <person name="Begun D."/>
            <person name="Bhutkar A."/>
            <person name="Blanco E."/>
            <person name="Bosak S.A."/>
            <person name="Bradley R.K."/>
            <person name="Brand A.D."/>
            <person name="Brent M.R."/>
            <person name="Brooks A.N."/>
            <person name="Brown R.H."/>
            <person name="Butlin R.K."/>
            <person name="Caggese C."/>
            <person name="Calvi B.R."/>
            <person name="Bernardo de Carvalho A."/>
            <person name="Caspi A."/>
            <person name="Castrezana S."/>
            <person name="Celniker S.E."/>
            <person name="Chang J.L."/>
            <person name="Chapple C."/>
            <person name="Chatterji S."/>
            <person name="Chinwalla A."/>
            <person name="Civetta A."/>
            <person name="Clifton S.W."/>
            <person name="Comeron J.M."/>
            <person name="Costello J.C."/>
            <person name="Coyne J.A."/>
            <person name="Daub J."/>
            <person name="David R.G."/>
            <person name="Delcher A.L."/>
            <person name="Delehaunty K."/>
            <person name="Do C.B."/>
            <person name="Ebling H."/>
            <person name="Edwards K."/>
            <person name="Eickbush T."/>
            <person name="Evans J.D."/>
            <person name="Filipski A."/>
            <person name="Findeiss S."/>
            <person name="Freyhult E."/>
            <person name="Fulton L."/>
            <person name="Fulton R."/>
            <person name="Garcia A.C."/>
            <person name="Gardiner A."/>
            <person name="Garfield D.A."/>
            <person name="Garvin B.E."/>
            <person name="Gibson G."/>
            <person name="Gilbert D."/>
            <person name="Gnerre S."/>
            <person name="Godfrey J."/>
            <person name="Good R."/>
            <person name="Gotea V."/>
            <person name="Gravely B."/>
            <person name="Greenberg A.J."/>
            <person name="Griffiths-Jones S."/>
            <person name="Gross S."/>
            <person name="Guigo R."/>
            <person name="Gustafson E.A."/>
            <person name="Haerty W."/>
            <person name="Hahn M.W."/>
            <person name="Halligan D.L."/>
            <person name="Halpern A.L."/>
            <person name="Halter G.M."/>
            <person name="Han M.V."/>
            <person name="Heger A."/>
            <person name="Hillier L."/>
            <person name="Hinrichs A.S."/>
            <person name="Holmes I."/>
            <person name="Hoskins R.A."/>
            <person name="Hubisz M.J."/>
            <person name="Hultmark D."/>
            <person name="Huntley M.A."/>
            <person name="Jaffe D.B."/>
            <person name="Jagadeeshan S."/>
            <person name="Jeck W.R."/>
            <person name="Johnson J."/>
            <person name="Jones C.D."/>
            <person name="Jordan W.C."/>
            <person name="Karpen G.H."/>
            <person name="Kataoka E."/>
            <person name="Keightley P.D."/>
            <person name="Kheradpour P."/>
            <person name="Kirkness E.F."/>
            <person name="Koerich L.B."/>
            <person name="Kristiansen K."/>
            <person name="Kudrna D."/>
            <person name="Kulathinal R.J."/>
            <person name="Kumar S."/>
            <person name="Kwok R."/>
            <person name="Lander E."/>
            <person name="Langley C.H."/>
            <person name="Lapoint R."/>
            <person name="Lazzaro B.P."/>
            <person name="Lee S.J."/>
            <person name="Levesque L."/>
            <person name="Li R."/>
            <person name="Lin C.F."/>
            <person name="Lin M.F."/>
            <person name="Lindblad-Toh K."/>
            <person name="Llopart A."/>
            <person name="Long M."/>
            <person name="Low L."/>
            <person name="Lozovsky E."/>
            <person name="Lu J."/>
            <person name="Luo M."/>
            <person name="Machado C.A."/>
            <person name="Makalowski W."/>
            <person name="Marzo M."/>
            <person name="Matsuda M."/>
            <person name="Matzkin L."/>
            <person name="McAllister B."/>
            <person name="McBride C.S."/>
            <person name="McKernan B."/>
            <person name="McKernan K."/>
            <person name="Mendez-Lago M."/>
            <person name="Minx P."/>
            <person name="Mollenhauer M.U."/>
            <person name="Montooth K."/>
            <person name="Mount S.M."/>
            <person name="Mu X."/>
            <person name="Myers E."/>
            <person name="Negre B."/>
            <person name="Newfeld S."/>
            <person name="Nielsen R."/>
            <person name="Noor M.A."/>
            <person name="O'Grady P."/>
            <person name="Pachter L."/>
            <person name="Papaceit M."/>
            <person name="Parisi M.J."/>
            <person name="Parisi M."/>
            <person name="Parts L."/>
            <person name="Pedersen J.S."/>
            <person name="Pesole G."/>
            <person name="Phillippy A.M."/>
            <person name="Ponting C.P."/>
            <person name="Pop M."/>
            <person name="Porcelli D."/>
            <person name="Powell J.R."/>
            <person name="Prohaska S."/>
            <person name="Pruitt K."/>
            <person name="Puig M."/>
            <person name="Quesneville H."/>
            <person name="Ram K.R."/>
            <person name="Rand D."/>
            <person name="Rasmussen M.D."/>
            <person name="Reed L.K."/>
            <person name="Reenan R."/>
            <person name="Reily A."/>
            <person name="Remington K.A."/>
            <person name="Rieger T.T."/>
            <person name="Ritchie M.G."/>
            <person name="Robin C."/>
            <person name="Rogers Y.H."/>
            <person name="Rohde C."/>
            <person name="Rozas J."/>
            <person name="Rubenfield M.J."/>
            <person name="Ruiz A."/>
            <person name="Russo S."/>
            <person name="Salzberg S.L."/>
            <person name="Sanchez-Gracia A."/>
            <person name="Saranga D.J."/>
            <person name="Sato H."/>
            <person name="Schaeffer S.W."/>
            <person name="Schatz M.C."/>
            <person name="Schlenke T."/>
            <person name="Schwartz R."/>
            <person name="Segarra C."/>
            <person name="Singh R.S."/>
            <person name="Sirot L."/>
            <person name="Sirota M."/>
            <person name="Sisneros N.B."/>
            <person name="Smith C.D."/>
            <person name="Smith T.F."/>
            <person name="Spieth J."/>
            <person name="Stage D.E."/>
            <person name="Stark A."/>
            <person name="Stephan W."/>
            <person name="Strausberg R.L."/>
            <person name="Strempel S."/>
            <person name="Sturgill D."/>
            <person name="Sutton G."/>
            <person name="Sutton G.G."/>
            <person name="Tao W."/>
            <person name="Teichmann S."/>
            <person name="Tobari Y.N."/>
            <person name="Tomimura Y."/>
            <person name="Tsolas J.M."/>
            <person name="Valente V.L."/>
            <person name="Venter E."/>
            <person name="Venter J.C."/>
            <person name="Vicario S."/>
            <person name="Vieira F.G."/>
            <person name="Vilella A.J."/>
            <person name="Villasante A."/>
            <person name="Walenz B."/>
            <person name="Wang J."/>
            <person name="Wasserman M."/>
            <person name="Watts T."/>
            <person name="Wilson D."/>
            <person name="Wilson R.K."/>
            <person name="Wing R.A."/>
            <person name="Wolfner M.F."/>
            <person name="Wong A."/>
            <person name="Wong G.K."/>
            <person name="Wu C.I."/>
            <person name="Wu G."/>
            <person name="Yamamoto D."/>
            <person name="Yang H.P."/>
            <person name="Yang S.P."/>
            <person name="Yorke J.A."/>
            <person name="Yoshida K."/>
            <person name="Zdobnov E."/>
            <person name="Zhang P."/>
            <person name="Zhang Y."/>
            <person name="Zimin A.V."/>
            <person name="Baldwin J."/>
            <person name="Abdouelleil A."/>
            <person name="Abdulkadir J."/>
            <person name="Abebe A."/>
            <person name="Abera B."/>
            <person name="Abreu J."/>
            <person name="Acer S.C."/>
            <person name="Aftuck L."/>
            <person name="Alexander A."/>
            <person name="An P."/>
            <person name="Anderson E."/>
            <person name="Anderson S."/>
            <person name="Arachi H."/>
            <person name="Azer M."/>
            <person name="Bachantsang P."/>
            <person name="Barry A."/>
            <person name="Bayul T."/>
            <person name="Berlin A."/>
            <person name="Bessette D."/>
            <person name="Bloom T."/>
            <person name="Blye J."/>
            <person name="Boguslavskiy L."/>
            <person name="Bonnet C."/>
            <person name="Boukhgalter B."/>
            <person name="Bourzgui I."/>
            <person name="Brown A."/>
            <person name="Cahill P."/>
            <person name="Channer S."/>
            <person name="Cheshatsang Y."/>
            <person name="Chuda L."/>
            <person name="Citroen M."/>
            <person name="Collymore A."/>
            <person name="Cooke P."/>
            <person name="Costello M."/>
            <person name="D'Aco K."/>
            <person name="Daza R."/>
            <person name="De Haan G."/>
            <person name="DeGray S."/>
            <person name="DeMaso C."/>
            <person name="Dhargay N."/>
            <person name="Dooley K."/>
            <person name="Dooley E."/>
            <person name="Doricent M."/>
            <person name="Dorje P."/>
            <person name="Dorjee K."/>
            <person name="Dupes A."/>
            <person name="Elong R."/>
            <person name="Falk J."/>
            <person name="Farina A."/>
            <person name="Faro S."/>
            <person name="Ferguson D."/>
            <person name="Fisher S."/>
            <person name="Foley C.D."/>
            <person name="Franke A."/>
            <person name="Friedrich D."/>
            <person name="Gadbois L."/>
            <person name="Gearin G."/>
            <person name="Gearin C.R."/>
            <person name="Giannoukos G."/>
            <person name="Goode T."/>
            <person name="Graham J."/>
            <person name="Grandbois E."/>
            <person name="Grewal S."/>
            <person name="Gyaltsen K."/>
            <person name="Hafez N."/>
            <person name="Hagos B."/>
            <person name="Hall J."/>
            <person name="Henson C."/>
            <person name="Hollinger A."/>
            <person name="Honan T."/>
            <person name="Huard M.D."/>
            <person name="Hughes L."/>
            <person name="Hurhula B."/>
            <person name="Husby M.E."/>
            <person name="Kamat A."/>
            <person name="Kanga B."/>
            <person name="Kashin S."/>
            <person name="Khazanovich D."/>
            <person name="Kisner P."/>
            <person name="Lance K."/>
            <person name="Lara M."/>
            <person name="Lee W."/>
            <person name="Lennon N."/>
            <person name="Letendre F."/>
            <person name="LeVine R."/>
            <person name="Lipovsky A."/>
            <person name="Liu X."/>
            <person name="Liu J."/>
            <person name="Liu S."/>
            <person name="Lokyitsang T."/>
            <person name="Lokyitsang Y."/>
            <person name="Lubonja R."/>
            <person name="Lui A."/>
            <person name="MacDonald P."/>
            <person name="Magnisalis V."/>
            <person name="Maru K."/>
            <person name="Matthews C."/>
            <person name="McCusker W."/>
            <person name="McDonough S."/>
            <person name="Mehta T."/>
            <person name="Meldrim J."/>
            <person name="Meneus L."/>
            <person name="Mihai O."/>
            <person name="Mihalev A."/>
            <person name="Mihova T."/>
            <person name="Mittelman R."/>
            <person name="Mlenga V."/>
            <person name="Montmayeur A."/>
            <person name="Mulrain L."/>
            <person name="Navidi A."/>
            <person name="Naylor J."/>
            <person name="Negash T."/>
            <person name="Nguyen T."/>
            <person name="Nguyen N."/>
            <person name="Nicol R."/>
            <person name="Norbu C."/>
            <person name="Norbu N."/>
            <person name="Novod N."/>
            <person name="O'Neill B."/>
            <person name="Osman S."/>
            <person name="Markiewicz E."/>
            <person name="Oyono O.L."/>
            <person name="Patti C."/>
            <person name="Phunkhang P."/>
            <person name="Pierre F."/>
            <person name="Priest M."/>
            <person name="Raghuraman S."/>
            <person name="Rege F."/>
            <person name="Reyes R."/>
            <person name="Rise C."/>
            <person name="Rogov P."/>
            <person name="Ross K."/>
            <person name="Ryan E."/>
            <person name="Settipalli S."/>
            <person name="Shea T."/>
            <person name="Sherpa N."/>
            <person name="Shi L."/>
            <person name="Shih D."/>
            <person name="Sparrow T."/>
            <person name="Spaulding J."/>
            <person name="Stalker J."/>
            <person name="Stange-Thomann N."/>
            <person name="Stavropoulos S."/>
            <person name="Stone C."/>
            <person name="Strader C."/>
            <person name="Tesfaye S."/>
            <person name="Thomson T."/>
            <person name="Thoulutsang Y."/>
            <person name="Thoulutsang D."/>
            <person name="Topham K."/>
            <person name="Topping I."/>
            <person name="Tsamla T."/>
            <person name="Vassiliev H."/>
            <person name="Vo A."/>
            <person name="Wangchuk T."/>
            <person name="Wangdi T."/>
            <person name="Weiand M."/>
            <person name="Wilkinson J."/>
            <person name="Wilson A."/>
            <person name="Yadav S."/>
            <person name="Young G."/>
            <person name="Yu Q."/>
            <person name="Zembek L."/>
            <person name="Zhong D."/>
            <person name="Zimmer A."/>
            <person name="Zwirko Z."/>
            <person name="Jaffe D.B."/>
            <person name="Alvarez P."/>
            <person name="Brockman W."/>
            <person name="Butler J."/>
            <person name="Chin C."/>
            <person name="Gnerre S."/>
            <person name="Grabherr M."/>
            <person name="Kleber M."/>
            <person name="Mauceli E."/>
            <person name="MacCallum I."/>
        </authorList>
    </citation>
    <scope>NUCLEOTIDE SEQUENCE [LARGE SCALE GENOMIC DNA]</scope>
    <source>
        <strain evidence="3">Tai18E2 / Tucson 14021-0261.01</strain>
    </source>
</reference>
<dbReference type="eggNOG" id="ENOG502T8ZT">
    <property type="taxonomic scope" value="Eukaryota"/>
</dbReference>
<feature type="compositionally biased region" description="Polar residues" evidence="1">
    <location>
        <begin position="184"/>
        <end position="209"/>
    </location>
</feature>
<dbReference type="AlphaFoldDB" id="B4NWI2"/>
<reference evidence="2 3" key="2">
    <citation type="journal article" date="2007" name="PLoS Biol.">
        <title>Principles of genome evolution in the Drosophila melanogaster species group.</title>
        <authorList>
            <person name="Ranz J.M."/>
            <person name="Maurin D."/>
            <person name="Chan Y.S."/>
            <person name="von Grotthuss M."/>
            <person name="Hillier L.W."/>
            <person name="Roote J."/>
            <person name="Ashburner M."/>
            <person name="Bergman C.M."/>
        </authorList>
    </citation>
    <scope>NUCLEOTIDE SEQUENCE [LARGE SCALE GENOMIC DNA]</scope>
    <source>
        <strain evidence="3">Tai18E2 / Tucson 14021-0261.01</strain>
    </source>
</reference>
<gene>
    <name evidence="2" type="primary">Dyak\GE19291</name>
    <name evidence="2" type="synonym">dyak_GLEANR_3064</name>
    <name evidence="2" type="synonym">GE19291</name>
    <name evidence="2" type="ORF">Dyak_GE19291</name>
</gene>
<evidence type="ECO:0000313" key="2">
    <source>
        <dbReference type="EMBL" id="EDW89527.2"/>
    </source>
</evidence>
<dbReference type="SMART" id="SM00595">
    <property type="entry name" value="MADF"/>
    <property type="match status" value="1"/>
</dbReference>
<dbReference type="GO" id="GO:0008017">
    <property type="term" value="F:microtubule binding"/>
    <property type="evidence" value="ECO:0007669"/>
    <property type="project" value="EnsemblMetazoa"/>
</dbReference>
<proteinExistence type="predicted"/>
<protein>
    <submittedName>
        <fullName evidence="2">Uncharacterized protein</fullName>
    </submittedName>
</protein>
<name>B4NWI2_DROYA</name>
<sequence length="506" mass="55284">MSHGHIFRQFTDAKYRRGKEKRTVRKRRKNKRILVAYIIGVSRVNKKASKIIRNVQPAGRKSLTKMAIQLDKILQDIAKEKVLHPNNGGASKQEQEEAWARIGRLNKLSVHESRSIFIVLQKKYEQEKLKGNSAWKLFSLMHQIHQEPKISIKEENDQVPMDEVEEYEMLEVQEPEEEDDAHQYGQTANSTGSASSDGESPTKSHSTGSPEKEERVYAKPNVDTPRPAIEEKKLLNTLANNTPRSSSLSAAAAVLQKKGITVKKTPSSGAGLVSKPTIGQQAPVSGQRSSSSRTTIQLPDSLKRKLSEEYTSSSAPKKQSKTTSPKQAALSAASTSALTSVPDQLPAGSNVVHTTTAQLMQVKKEREDNQTPPPGINIITIPAAQQINGGGGGPNSSTAATIASTSVASTNGFSPHIEELDFKNDIIFDPKINAGSSNTPEIINLGNFDNSLPPTFFKNLCNSSRHESLGLYVANVMNRLSSRASAKLELAILRAILDVQGDELEQ</sequence>
<dbReference type="GO" id="GO:0005634">
    <property type="term" value="C:nucleus"/>
    <property type="evidence" value="ECO:0007669"/>
    <property type="project" value="EnsemblMetazoa"/>
</dbReference>
<feature type="compositionally biased region" description="Polar residues" evidence="1">
    <location>
        <begin position="309"/>
        <end position="326"/>
    </location>
</feature>
<feature type="region of interest" description="Disordered" evidence="1">
    <location>
        <begin position="173"/>
        <end position="228"/>
    </location>
</feature>
<evidence type="ECO:0000256" key="1">
    <source>
        <dbReference type="SAM" id="MobiDB-lite"/>
    </source>
</evidence>
<dbReference type="EMBL" id="CM000157">
    <property type="protein sequence ID" value="EDW89527.2"/>
    <property type="molecule type" value="Genomic_DNA"/>
</dbReference>
<dbReference type="KEGG" id="dya:Dyak_GE19291"/>
<dbReference type="Proteomes" id="UP000002282">
    <property type="component" value="Chromosome 2L"/>
</dbReference>
<keyword evidence="3" id="KW-1185">Reference proteome</keyword>
<organism evidence="2 3">
    <name type="scientific">Drosophila yakuba</name>
    <name type="common">Fruit fly</name>
    <dbReference type="NCBI Taxonomy" id="7245"/>
    <lineage>
        <taxon>Eukaryota</taxon>
        <taxon>Metazoa</taxon>
        <taxon>Ecdysozoa</taxon>
        <taxon>Arthropoda</taxon>
        <taxon>Hexapoda</taxon>
        <taxon>Insecta</taxon>
        <taxon>Pterygota</taxon>
        <taxon>Neoptera</taxon>
        <taxon>Endopterygota</taxon>
        <taxon>Diptera</taxon>
        <taxon>Brachycera</taxon>
        <taxon>Muscomorpha</taxon>
        <taxon>Ephydroidea</taxon>
        <taxon>Drosophilidae</taxon>
        <taxon>Drosophila</taxon>
        <taxon>Sophophora</taxon>
    </lineage>
</organism>
<accession>B4NWI2</accession>
<feature type="region of interest" description="Disordered" evidence="1">
    <location>
        <begin position="264"/>
        <end position="335"/>
    </location>
</feature>
<evidence type="ECO:0000313" key="3">
    <source>
        <dbReference type="Proteomes" id="UP000002282"/>
    </source>
</evidence>
<feature type="compositionally biased region" description="Polar residues" evidence="1">
    <location>
        <begin position="277"/>
        <end position="298"/>
    </location>
</feature>
<dbReference type="OrthoDB" id="7863539at2759"/>
<dbReference type="GO" id="GO:0005813">
    <property type="term" value="C:centrosome"/>
    <property type="evidence" value="ECO:0007669"/>
    <property type="project" value="EnsemblMetazoa"/>
</dbReference>
<dbReference type="HOGENOM" id="CLU_621530_0_0_1"/>